<dbReference type="STRING" id="754477.Q7C_1595"/>
<reference evidence="2 3" key="1">
    <citation type="journal article" date="2012" name="J. Bacteriol.">
        <title>Complete genome sequences of Methylophaga sp. strain JAM1 and Methylophaga sp. strain JAM7.</title>
        <authorList>
            <person name="Villeneuve C."/>
            <person name="Martineau C."/>
            <person name="Mauffrey F."/>
            <person name="Villemur R."/>
        </authorList>
    </citation>
    <scope>NUCLEOTIDE SEQUENCE [LARGE SCALE GENOMIC DNA]</scope>
    <source>
        <strain evidence="2 3">JAM7</strain>
    </source>
</reference>
<keyword evidence="3" id="KW-1185">Reference proteome</keyword>
<accession>I1YIK1</accession>
<dbReference type="InterPro" id="IPR002934">
    <property type="entry name" value="Polymerase_NTP_transf_dom"/>
</dbReference>
<dbReference type="AlphaFoldDB" id="I1YIK1"/>
<dbReference type="PATRIC" id="fig|754477.3.peg.1573"/>
<organism evidence="2 3">
    <name type="scientific">Methylophaga frappieri (strain ATCC BAA-2434 / DSM 25690 / JAM7)</name>
    <dbReference type="NCBI Taxonomy" id="754477"/>
    <lineage>
        <taxon>Bacteria</taxon>
        <taxon>Pseudomonadati</taxon>
        <taxon>Pseudomonadota</taxon>
        <taxon>Gammaproteobacteria</taxon>
        <taxon>Thiotrichales</taxon>
        <taxon>Piscirickettsiaceae</taxon>
        <taxon>Methylophaga</taxon>
    </lineage>
</organism>
<dbReference type="Pfam" id="PF01909">
    <property type="entry name" value="NTP_transf_2"/>
    <property type="match status" value="1"/>
</dbReference>
<dbReference type="InterPro" id="IPR043519">
    <property type="entry name" value="NT_sf"/>
</dbReference>
<sequence>MRQTDFPYLPKDFIETDEGLVFAVISYHPHQQHIGCFLRYVKQDGRWQKVDTDTANRLLERHYPDYLYQSAQFDAAFHAVRPDNVVRHYRPESKLAELMTMLSQDQLTDKLQRLTALFCAAGIASDKLGVTGSVLIDNHGPDSDIDFVVYGRDNFHQVRQVVKESVANGTLKLLDETLMHANYERRQSSLNFDDFAWHEQRKFNKAMLDGSKFDIGMVCFESELEPEHRHFMKCGSQVTRARVIDDQNAFDFPARYSVDHPRTPEVICFTHTYVGQAFAGEIIEVAGAVECDNAGNCRIVVGSSREADGEYIKVITKL</sequence>
<dbReference type="Proteomes" id="UP000009145">
    <property type="component" value="Chromosome"/>
</dbReference>
<evidence type="ECO:0000313" key="2">
    <source>
        <dbReference type="EMBL" id="AFJ02744.1"/>
    </source>
</evidence>
<dbReference type="eggNOG" id="COG1665">
    <property type="taxonomic scope" value="Bacteria"/>
</dbReference>
<protein>
    <recommendedName>
        <fullName evidence="1">Polymerase nucleotidyl transferase domain-containing protein</fullName>
    </recommendedName>
</protein>
<dbReference type="GO" id="GO:0016779">
    <property type="term" value="F:nucleotidyltransferase activity"/>
    <property type="evidence" value="ECO:0007669"/>
    <property type="project" value="InterPro"/>
</dbReference>
<dbReference type="HOGENOM" id="CLU_072733_0_0_6"/>
<dbReference type="OrthoDB" id="253869at2"/>
<gene>
    <name evidence="2" type="ordered locus">Q7C_1595</name>
</gene>
<name>I1YIK1_METFJ</name>
<dbReference type="EMBL" id="CP003380">
    <property type="protein sequence ID" value="AFJ02744.1"/>
    <property type="molecule type" value="Genomic_DNA"/>
</dbReference>
<evidence type="ECO:0000313" key="3">
    <source>
        <dbReference type="Proteomes" id="UP000009145"/>
    </source>
</evidence>
<feature type="domain" description="Polymerase nucleotidyl transferase" evidence="1">
    <location>
        <begin position="126"/>
        <end position="157"/>
    </location>
</feature>
<dbReference type="SUPFAM" id="SSF81301">
    <property type="entry name" value="Nucleotidyltransferase"/>
    <property type="match status" value="1"/>
</dbReference>
<proteinExistence type="predicted"/>
<evidence type="ECO:0000259" key="1">
    <source>
        <dbReference type="Pfam" id="PF01909"/>
    </source>
</evidence>
<dbReference type="KEGG" id="mec:Q7C_1595"/>
<dbReference type="RefSeq" id="WP_014704164.1">
    <property type="nucleotide sequence ID" value="NC_017856.1"/>
</dbReference>